<evidence type="ECO:0008006" key="4">
    <source>
        <dbReference type="Google" id="ProtNLM"/>
    </source>
</evidence>
<dbReference type="InterPro" id="IPR028015">
    <property type="entry name" value="CCDC84-like"/>
</dbReference>
<dbReference type="RefSeq" id="XP_038065927.1">
    <property type="nucleotide sequence ID" value="XM_038209999.1"/>
</dbReference>
<proteinExistence type="predicted"/>
<dbReference type="EnsemblMetazoa" id="XM_038209999.1">
    <property type="protein sequence ID" value="XP_038065927.1"/>
    <property type="gene ID" value="LOC119736016"/>
</dbReference>
<protein>
    <recommendedName>
        <fullName evidence="4">Coiled-coil domain-containing protein 84</fullName>
    </recommendedName>
</protein>
<feature type="region of interest" description="Disordered" evidence="1">
    <location>
        <begin position="328"/>
        <end position="385"/>
    </location>
</feature>
<dbReference type="AlphaFoldDB" id="A0A914AQ93"/>
<reference evidence="2" key="1">
    <citation type="submission" date="2022-11" db="UniProtKB">
        <authorList>
            <consortium name="EnsemblMetazoa"/>
        </authorList>
    </citation>
    <scope>IDENTIFICATION</scope>
</reference>
<dbReference type="OMA" id="YWCYMCA"/>
<dbReference type="OrthoDB" id="1892805at2759"/>
<dbReference type="GeneID" id="119736016"/>
<accession>A0A914AQ93</accession>
<dbReference type="PANTHER" id="PTHR31198:SF1">
    <property type="entry name" value="CENTROSOMAL AT-AC SPLICING FACTOR"/>
    <property type="match status" value="1"/>
</dbReference>
<organism evidence="2 3">
    <name type="scientific">Patiria miniata</name>
    <name type="common">Bat star</name>
    <name type="synonym">Asterina miniata</name>
    <dbReference type="NCBI Taxonomy" id="46514"/>
    <lineage>
        <taxon>Eukaryota</taxon>
        <taxon>Metazoa</taxon>
        <taxon>Echinodermata</taxon>
        <taxon>Eleutherozoa</taxon>
        <taxon>Asterozoa</taxon>
        <taxon>Asteroidea</taxon>
        <taxon>Valvatacea</taxon>
        <taxon>Valvatida</taxon>
        <taxon>Asterinidae</taxon>
        <taxon>Patiria</taxon>
    </lineage>
</organism>
<feature type="region of interest" description="Disordered" evidence="1">
    <location>
        <begin position="397"/>
        <end position="428"/>
    </location>
</feature>
<keyword evidence="3" id="KW-1185">Reference proteome</keyword>
<dbReference type="PANTHER" id="PTHR31198">
    <property type="entry name" value="COILED-COIL DOMAIN-CONTAINING PROTEIN 84"/>
    <property type="match status" value="1"/>
</dbReference>
<evidence type="ECO:0000313" key="2">
    <source>
        <dbReference type="EnsemblMetazoa" id="XP_038065927.1"/>
    </source>
</evidence>
<name>A0A914AQ93_PATMI</name>
<feature type="compositionally biased region" description="Polar residues" evidence="1">
    <location>
        <begin position="188"/>
        <end position="202"/>
    </location>
</feature>
<feature type="compositionally biased region" description="Basic and acidic residues" evidence="1">
    <location>
        <begin position="350"/>
        <end position="360"/>
    </location>
</feature>
<dbReference type="Pfam" id="PF14968">
    <property type="entry name" value="CCDC84"/>
    <property type="match status" value="1"/>
</dbReference>
<sequence length="428" mass="48178">MAAPTKKQISSEFKQRFSYCELCRHSHDRGKKHAFSKRHREKVKAVLGKYGAKVKSARQDMRDPCILPGRYEADTKYWCYMCASEVHKHISDGEVTVRHAGFIEHLMSHEHAQKVDRFWRINRIETDLQPKFLISRDSQDKYKQAVEEALRIHEAKEERLMSQSAAKIRRVESNRSLLLQSSGSSTLVTKPSETFTASSQGVAPNRELAPWTTPTAPSGIGSAGSNVRDPLTHKAEDVPGCSHQSNGPSGEMHEQAVLHNSNQPDPASTGSNQFQLAVLNHSAAAAQQKPGVLSRVQTIGVISSGGLTAVHVKDRGIDGNIHTGALPPWLRDDDNEDTEEGYQKMGPSEVEFRKHTEQQRKSKLNPKRVGVNFDHTSPSNEEWLPSFGRVWNTGRRWQSRHQYRKEANQSKSFKRRRMPPNSTVSKPP</sequence>
<evidence type="ECO:0000313" key="3">
    <source>
        <dbReference type="Proteomes" id="UP000887568"/>
    </source>
</evidence>
<feature type="region of interest" description="Disordered" evidence="1">
    <location>
        <begin position="181"/>
        <end position="252"/>
    </location>
</feature>
<evidence type="ECO:0000256" key="1">
    <source>
        <dbReference type="SAM" id="MobiDB-lite"/>
    </source>
</evidence>
<dbReference type="Proteomes" id="UP000887568">
    <property type="component" value="Unplaced"/>
</dbReference>